<comment type="caution">
    <text evidence="2">The sequence shown here is derived from an EMBL/GenBank/DDBJ whole genome shotgun (WGS) entry which is preliminary data.</text>
</comment>
<dbReference type="SUPFAM" id="SSF53098">
    <property type="entry name" value="Ribonuclease H-like"/>
    <property type="match status" value="1"/>
</dbReference>
<protein>
    <recommendedName>
        <fullName evidence="1">HAT C-terminal dimerisation domain-containing protein</fullName>
    </recommendedName>
</protein>
<dbReference type="Proteomes" id="UP000701853">
    <property type="component" value="Chromosome 11"/>
</dbReference>
<dbReference type="OrthoDB" id="785612at2759"/>
<dbReference type="AlphaFoldDB" id="A0A8J5Y672"/>
<dbReference type="PANTHER" id="PTHR11697:SF230">
    <property type="entry name" value="ZINC FINGER, MYM DOMAIN CONTAINING 1"/>
    <property type="match status" value="1"/>
</dbReference>
<dbReference type="InterPro" id="IPR008906">
    <property type="entry name" value="HATC_C_dom"/>
</dbReference>
<gene>
    <name evidence="2" type="ORF">CXB51_028220</name>
</gene>
<keyword evidence="3" id="KW-1185">Reference proteome</keyword>
<accession>A0A8J5Y672</accession>
<organism evidence="2 3">
    <name type="scientific">Gossypium anomalum</name>
    <dbReference type="NCBI Taxonomy" id="47600"/>
    <lineage>
        <taxon>Eukaryota</taxon>
        <taxon>Viridiplantae</taxon>
        <taxon>Streptophyta</taxon>
        <taxon>Embryophyta</taxon>
        <taxon>Tracheophyta</taxon>
        <taxon>Spermatophyta</taxon>
        <taxon>Magnoliopsida</taxon>
        <taxon>eudicotyledons</taxon>
        <taxon>Gunneridae</taxon>
        <taxon>Pentapetalae</taxon>
        <taxon>rosids</taxon>
        <taxon>malvids</taxon>
        <taxon>Malvales</taxon>
        <taxon>Malvaceae</taxon>
        <taxon>Malvoideae</taxon>
        <taxon>Gossypium</taxon>
    </lineage>
</organism>
<dbReference type="EMBL" id="JAHUZN010000011">
    <property type="protein sequence ID" value="KAG8478483.1"/>
    <property type="molecule type" value="Genomic_DNA"/>
</dbReference>
<evidence type="ECO:0000259" key="1">
    <source>
        <dbReference type="Pfam" id="PF05699"/>
    </source>
</evidence>
<name>A0A8J5Y672_9ROSI</name>
<reference evidence="2 3" key="1">
    <citation type="journal article" date="2021" name="bioRxiv">
        <title>The Gossypium anomalum genome as a resource for cotton improvement and evolutionary analysis of hybrid incompatibility.</title>
        <authorList>
            <person name="Grover C.E."/>
            <person name="Yuan D."/>
            <person name="Arick M.A."/>
            <person name="Miller E.R."/>
            <person name="Hu G."/>
            <person name="Peterson D.G."/>
            <person name="Wendel J.F."/>
            <person name="Udall J.A."/>
        </authorList>
    </citation>
    <scope>NUCLEOTIDE SEQUENCE [LARGE SCALE GENOMIC DNA]</scope>
    <source>
        <strain evidence="2">JFW-Udall</strain>
        <tissue evidence="2">Leaf</tissue>
    </source>
</reference>
<dbReference type="InterPro" id="IPR055298">
    <property type="entry name" value="AtLOH3-like"/>
</dbReference>
<dbReference type="Pfam" id="PF05699">
    <property type="entry name" value="Dimer_Tnp_hAT"/>
    <property type="match status" value="1"/>
</dbReference>
<evidence type="ECO:0000313" key="3">
    <source>
        <dbReference type="Proteomes" id="UP000701853"/>
    </source>
</evidence>
<dbReference type="GO" id="GO:0046983">
    <property type="term" value="F:protein dimerization activity"/>
    <property type="evidence" value="ECO:0007669"/>
    <property type="project" value="InterPro"/>
</dbReference>
<feature type="domain" description="HAT C-terminal dimerisation" evidence="1">
    <location>
        <begin position="155"/>
        <end position="203"/>
    </location>
</feature>
<sequence length="220" mass="25560">MRMFDSVSVVLQDIIESGNLTQKSEPNGIYNAMTSVKFIFILHFMIEMLGITDDLCQALQYKLQDILNAMQLVLSTITLLQKFKEHGWDPLIEKVKLFCKDYEIELLNLSAPYKAGREKEMLNMKIQLEHFQLDAHQTMKLQKASTVVELCHVLAKTNKSIIYPLLDRIIHLVLTLPVSTITIERVFSAMKIVKKRLRNRMEDDFFLSTYLVTYIEKEIA</sequence>
<proteinExistence type="predicted"/>
<dbReference type="PANTHER" id="PTHR11697">
    <property type="entry name" value="GENERAL TRANSCRIPTION FACTOR 2-RELATED ZINC FINGER PROTEIN"/>
    <property type="match status" value="1"/>
</dbReference>
<dbReference type="InterPro" id="IPR012337">
    <property type="entry name" value="RNaseH-like_sf"/>
</dbReference>
<evidence type="ECO:0000313" key="2">
    <source>
        <dbReference type="EMBL" id="KAG8478483.1"/>
    </source>
</evidence>